<organism evidence="1 2">
    <name type="scientific">Klebsiella pneumoniae</name>
    <dbReference type="NCBI Taxonomy" id="573"/>
    <lineage>
        <taxon>Bacteria</taxon>
        <taxon>Pseudomonadati</taxon>
        <taxon>Pseudomonadota</taxon>
        <taxon>Gammaproteobacteria</taxon>
        <taxon>Enterobacterales</taxon>
        <taxon>Enterobacteriaceae</taxon>
        <taxon>Klebsiella/Raoultella group</taxon>
        <taxon>Klebsiella</taxon>
        <taxon>Klebsiella pneumoniae complex</taxon>
    </lineage>
</organism>
<dbReference type="Gene3D" id="1.10.1220.10">
    <property type="entry name" value="Met repressor-like"/>
    <property type="match status" value="1"/>
</dbReference>
<dbReference type="Proteomes" id="UP000254103">
    <property type="component" value="Unassembled WGS sequence"/>
</dbReference>
<dbReference type="SUPFAM" id="SSF47598">
    <property type="entry name" value="Ribbon-helix-helix"/>
    <property type="match status" value="1"/>
</dbReference>
<name>A0A377YT61_KLEPN</name>
<gene>
    <name evidence="1" type="ORF">NCTC5052_05601</name>
</gene>
<dbReference type="InterPro" id="IPR013321">
    <property type="entry name" value="Arc_rbn_hlx_hlx"/>
</dbReference>
<evidence type="ECO:0000313" key="2">
    <source>
        <dbReference type="Proteomes" id="UP000254103"/>
    </source>
</evidence>
<protein>
    <submittedName>
        <fullName evidence="1">Uncharacterized protein</fullName>
    </submittedName>
</protein>
<dbReference type="EMBL" id="UGLJ01000006">
    <property type="protein sequence ID" value="STU47435.1"/>
    <property type="molecule type" value="Genomic_DNA"/>
</dbReference>
<dbReference type="InterPro" id="IPR010985">
    <property type="entry name" value="Ribbon_hlx_hlx"/>
</dbReference>
<dbReference type="AlphaFoldDB" id="A0A377YT61"/>
<dbReference type="GO" id="GO:0006355">
    <property type="term" value="P:regulation of DNA-templated transcription"/>
    <property type="evidence" value="ECO:0007669"/>
    <property type="project" value="InterPro"/>
</dbReference>
<dbReference type="GO" id="GO:0043565">
    <property type="term" value="F:sequence-specific DNA binding"/>
    <property type="evidence" value="ECO:0007669"/>
    <property type="project" value="UniProtKB-ARBA"/>
</dbReference>
<reference evidence="1 2" key="1">
    <citation type="submission" date="2018-06" db="EMBL/GenBank/DDBJ databases">
        <authorList>
            <consortium name="Pathogen Informatics"/>
            <person name="Doyle S."/>
        </authorList>
    </citation>
    <scope>NUCLEOTIDE SEQUENCE [LARGE SCALE GENOMIC DNA]</scope>
    <source>
        <strain evidence="1 2">NCTC5052</strain>
    </source>
</reference>
<proteinExistence type="predicted"/>
<evidence type="ECO:0000313" key="1">
    <source>
        <dbReference type="EMBL" id="STU47435.1"/>
    </source>
</evidence>
<accession>A0A377YT61</accession>
<sequence length="103" mass="11605">MSGKKVTFGAKPTKPAPSADAWVESRAVEEAPPSPVEKMKRLTIDIPESLHKAIKSACALRAPRLPMRCASCYMINTEKSILYLLFYDYAILRLNVFAFMVRR</sequence>